<dbReference type="AlphaFoldDB" id="A0A0H2S3I0"/>
<dbReference type="PROSITE" id="PS50896">
    <property type="entry name" value="LISH"/>
    <property type="match status" value="1"/>
</dbReference>
<proteinExistence type="predicted"/>
<feature type="compositionally biased region" description="Low complexity" evidence="1">
    <location>
        <begin position="1"/>
        <end position="11"/>
    </location>
</feature>
<dbReference type="InterPro" id="IPR006594">
    <property type="entry name" value="LisH"/>
</dbReference>
<dbReference type="STRING" id="27342.A0A0H2S3I0"/>
<organism evidence="2 3">
    <name type="scientific">Schizopora paradoxa</name>
    <dbReference type="NCBI Taxonomy" id="27342"/>
    <lineage>
        <taxon>Eukaryota</taxon>
        <taxon>Fungi</taxon>
        <taxon>Dikarya</taxon>
        <taxon>Basidiomycota</taxon>
        <taxon>Agaricomycotina</taxon>
        <taxon>Agaricomycetes</taxon>
        <taxon>Hymenochaetales</taxon>
        <taxon>Schizoporaceae</taxon>
        <taxon>Schizopora</taxon>
    </lineage>
</organism>
<sequence length="151" mass="17119">MATASQQQHQQHPPPSQTPSHEHSHTASETDPWDGDNGDRMFNIYIWDYCNKRGYKKTCQDLQEEAKLGNEFHPPIDAKQGLLYECVLLPFFRLVQSSLTRISLSYVFSGRSSIVIFISTDAAYNTSPFDVLLAHESCSKMVECVLGAFWS</sequence>
<name>A0A0H2S3I0_9AGAM</name>
<evidence type="ECO:0000313" key="3">
    <source>
        <dbReference type="Proteomes" id="UP000053477"/>
    </source>
</evidence>
<evidence type="ECO:0000313" key="2">
    <source>
        <dbReference type="EMBL" id="KLO11506.1"/>
    </source>
</evidence>
<dbReference type="InParanoid" id="A0A0H2S3I0"/>
<feature type="region of interest" description="Disordered" evidence="1">
    <location>
        <begin position="1"/>
        <end position="35"/>
    </location>
</feature>
<dbReference type="Proteomes" id="UP000053477">
    <property type="component" value="Unassembled WGS sequence"/>
</dbReference>
<accession>A0A0H2S3I0</accession>
<gene>
    <name evidence="2" type="ORF">SCHPADRAFT_941990</name>
</gene>
<evidence type="ECO:0000256" key="1">
    <source>
        <dbReference type="SAM" id="MobiDB-lite"/>
    </source>
</evidence>
<keyword evidence="3" id="KW-1185">Reference proteome</keyword>
<dbReference type="EMBL" id="KQ085998">
    <property type="protein sequence ID" value="KLO11506.1"/>
    <property type="molecule type" value="Genomic_DNA"/>
</dbReference>
<protein>
    <submittedName>
        <fullName evidence="2">Uncharacterized protein</fullName>
    </submittedName>
</protein>
<dbReference type="OrthoDB" id="5600002at2759"/>
<reference evidence="2 3" key="1">
    <citation type="submission" date="2015-04" db="EMBL/GenBank/DDBJ databases">
        <title>Complete genome sequence of Schizopora paradoxa KUC8140, a cosmopolitan wood degrader in East Asia.</title>
        <authorList>
            <consortium name="DOE Joint Genome Institute"/>
            <person name="Min B."/>
            <person name="Park H."/>
            <person name="Jang Y."/>
            <person name="Kim J.-J."/>
            <person name="Kim K.H."/>
            <person name="Pangilinan J."/>
            <person name="Lipzen A."/>
            <person name="Riley R."/>
            <person name="Grigoriev I.V."/>
            <person name="Spatafora J.W."/>
            <person name="Choi I.-G."/>
        </authorList>
    </citation>
    <scope>NUCLEOTIDE SEQUENCE [LARGE SCALE GENOMIC DNA]</scope>
    <source>
        <strain evidence="2 3">KUC8140</strain>
    </source>
</reference>